<dbReference type="Proteomes" id="UP000524450">
    <property type="component" value="Unassembled WGS sequence"/>
</dbReference>
<gene>
    <name evidence="2" type="ORF">GGD71_006850</name>
</gene>
<evidence type="ECO:0000256" key="1">
    <source>
        <dbReference type="SAM" id="SignalP"/>
    </source>
</evidence>
<evidence type="ECO:0000313" key="3">
    <source>
        <dbReference type="Proteomes" id="UP000524450"/>
    </source>
</evidence>
<feature type="chain" id="PRO_5032998762" description="PASTA domain-containing protein" evidence="1">
    <location>
        <begin position="29"/>
        <end position="281"/>
    </location>
</feature>
<dbReference type="RefSeq" id="WP_221297889.1">
    <property type="nucleotide sequence ID" value="NZ_JACIFZ010000019.1"/>
</dbReference>
<reference evidence="2 3" key="1">
    <citation type="submission" date="2020-08" db="EMBL/GenBank/DDBJ databases">
        <title>Genomic Encyclopedia of Type Strains, Phase IV (KMG-V): Genome sequencing to study the core and pangenomes of soil and plant-associated prokaryotes.</title>
        <authorList>
            <person name="Whitman W."/>
        </authorList>
    </citation>
    <scope>NUCLEOTIDE SEQUENCE [LARGE SCALE GENOMIC DNA]</scope>
    <source>
        <strain evidence="2 3">34/80</strain>
    </source>
</reference>
<name>A0A840FV10_9BURK</name>
<evidence type="ECO:0008006" key="4">
    <source>
        <dbReference type="Google" id="ProtNLM"/>
    </source>
</evidence>
<dbReference type="InterPro" id="IPR005543">
    <property type="entry name" value="PASTA_dom"/>
</dbReference>
<feature type="signal peptide" evidence="1">
    <location>
        <begin position="1"/>
        <end position="28"/>
    </location>
</feature>
<dbReference type="AlphaFoldDB" id="A0A840FV10"/>
<proteinExistence type="predicted"/>
<dbReference type="CDD" id="cd06577">
    <property type="entry name" value="PASTA_pknB"/>
    <property type="match status" value="1"/>
</dbReference>
<dbReference type="EMBL" id="JACIFZ010000019">
    <property type="protein sequence ID" value="MBB4226033.1"/>
    <property type="molecule type" value="Genomic_DNA"/>
</dbReference>
<comment type="caution">
    <text evidence="2">The sequence shown here is derived from an EMBL/GenBank/DDBJ whole genome shotgun (WGS) entry which is preliminary data.</text>
</comment>
<protein>
    <recommendedName>
        <fullName evidence="4">PASTA domain-containing protein</fullName>
    </recommendedName>
</protein>
<keyword evidence="1" id="KW-0732">Signal</keyword>
<organism evidence="2 3">
    <name type="scientific">Variovorax guangxiensis</name>
    <dbReference type="NCBI Taxonomy" id="1775474"/>
    <lineage>
        <taxon>Bacteria</taxon>
        <taxon>Pseudomonadati</taxon>
        <taxon>Pseudomonadota</taxon>
        <taxon>Betaproteobacteria</taxon>
        <taxon>Burkholderiales</taxon>
        <taxon>Comamonadaceae</taxon>
        <taxon>Variovorax</taxon>
    </lineage>
</organism>
<evidence type="ECO:0000313" key="2">
    <source>
        <dbReference type="EMBL" id="MBB4226033.1"/>
    </source>
</evidence>
<accession>A0A840FV10</accession>
<sequence length="281" mass="28822">MSSRFCFPAIAASAALALGFAPSLPAVAQTGAPAPRVQSDLKDIRMRAITSLPKAGGSADDRNSCSWRVIQPKSPAAKLVAAQGWAVTADVPMGSYRAVSFAGQMEAGTSGTCTITQGNVAVFDGDRLVALAYGKSPEDPAIGNLTALEGGSVRVWDGDLIGSPVGDLRVEADGTLRLGKLADEESVCKGRAKVPNVYGMPIDKARKVLAASGWNPVRGGASSESRQAGLVKRGIAEAESCAGTGLAYCDFGYSGPAGRLTVTTAGEKSLPNVVGYDVNCR</sequence>